<dbReference type="PANTHER" id="PTHR10366">
    <property type="entry name" value="NAD DEPENDENT EPIMERASE/DEHYDRATASE"/>
    <property type="match status" value="1"/>
</dbReference>
<dbReference type="InterPro" id="IPR050425">
    <property type="entry name" value="NAD(P)_dehydrat-like"/>
</dbReference>
<dbReference type="PANTHER" id="PTHR10366:SF564">
    <property type="entry name" value="STEROL-4-ALPHA-CARBOXYLATE 3-DEHYDROGENASE, DECARBOXYLATING"/>
    <property type="match status" value="1"/>
</dbReference>
<keyword evidence="5" id="KW-1185">Reference proteome</keyword>
<dbReference type="Proteomes" id="UP000694255">
    <property type="component" value="Unassembled WGS sequence"/>
</dbReference>
<evidence type="ECO:0000259" key="3">
    <source>
        <dbReference type="Pfam" id="PF01370"/>
    </source>
</evidence>
<name>A0A8J5UJ65_9ASCO</name>
<accession>A0A8J5UJ65</accession>
<dbReference type="GO" id="GO:0016616">
    <property type="term" value="F:oxidoreductase activity, acting on the CH-OH group of donors, NAD or NADP as acceptor"/>
    <property type="evidence" value="ECO:0007669"/>
    <property type="project" value="TreeGrafter"/>
</dbReference>
<dbReference type="RefSeq" id="XP_049261104.1">
    <property type="nucleotide sequence ID" value="XM_049409624.1"/>
</dbReference>
<dbReference type="AlphaFoldDB" id="A0A8J5UJ65"/>
<comment type="caution">
    <text evidence="4">The sequence shown here is derived from an EMBL/GenBank/DDBJ whole genome shotgun (WGS) entry which is preliminary data.</text>
</comment>
<dbReference type="OrthoDB" id="2735536at2759"/>
<organism evidence="4 5">
    <name type="scientific">[Candida] subhashii</name>
    <dbReference type="NCBI Taxonomy" id="561895"/>
    <lineage>
        <taxon>Eukaryota</taxon>
        <taxon>Fungi</taxon>
        <taxon>Dikarya</taxon>
        <taxon>Ascomycota</taxon>
        <taxon>Saccharomycotina</taxon>
        <taxon>Pichiomycetes</taxon>
        <taxon>Debaryomycetaceae</taxon>
        <taxon>Spathaspora</taxon>
    </lineage>
</organism>
<evidence type="ECO:0000313" key="4">
    <source>
        <dbReference type="EMBL" id="KAG7660871.1"/>
    </source>
</evidence>
<evidence type="ECO:0000256" key="1">
    <source>
        <dbReference type="ARBA" id="ARBA00023002"/>
    </source>
</evidence>
<evidence type="ECO:0000256" key="2">
    <source>
        <dbReference type="ARBA" id="ARBA00023445"/>
    </source>
</evidence>
<keyword evidence="1" id="KW-0560">Oxidoreductase</keyword>
<comment type="similarity">
    <text evidence="2">Belongs to the NAD(P)-dependent epimerase/dehydratase family. Dihydroflavonol-4-reductase subfamily.</text>
</comment>
<feature type="domain" description="NAD-dependent epimerase/dehydratase" evidence="3">
    <location>
        <begin position="9"/>
        <end position="258"/>
    </location>
</feature>
<gene>
    <name evidence="4" type="ORF">J8A68_005546</name>
</gene>
<dbReference type="CDD" id="cd05227">
    <property type="entry name" value="AR_SDR_e"/>
    <property type="match status" value="1"/>
</dbReference>
<dbReference type="FunFam" id="3.40.50.720:FF:000191">
    <property type="entry name" value="Methylglyoxal reductase (NADPH-dependent)"/>
    <property type="match status" value="1"/>
</dbReference>
<dbReference type="GeneID" id="73472346"/>
<proteinExistence type="inferred from homology"/>
<reference evidence="4 5" key="1">
    <citation type="journal article" date="2021" name="DNA Res.">
        <title>Genome analysis of Candida subhashii reveals its hybrid nature and dual mitochondrial genome conformations.</title>
        <authorList>
            <person name="Mixao V."/>
            <person name="Hegedusova E."/>
            <person name="Saus E."/>
            <person name="Pryszcz L.P."/>
            <person name="Cillingova A."/>
            <person name="Nosek J."/>
            <person name="Gabaldon T."/>
        </authorList>
    </citation>
    <scope>NUCLEOTIDE SEQUENCE [LARGE SCALE GENOMIC DNA]</scope>
    <source>
        <strain evidence="4 5">CBS 10753</strain>
    </source>
</reference>
<sequence>MSSTTSTTVFVSGATGFIAQHVVKQLLEKGYSVVGSVRSAAKGESLKKLTKSDKFSYEVVPELSDEGAFDQALKNHPEVTVFLHTASPFTFNVTDIEKELLQPAIQGTKNVLTAISKYGPQIKRVVVTSSIAAMFSWAEGYNKQRVHTEEDWNPITYQESLQNPFNGYVGSKKFAELSAWEFVKENKPNFKISFIHPVYVFGPQAYEIKDKSQLNVSAEVINAVTKLGPNDQVPEVAGLFIDVRDVARAHIFGFESDEAINKRLLLSEGSFSSERIAQLIRKNFPKSNVPEGDLSKEPEQFKKHLFNVDNTQTRNLLAFKFIGLEQSIVDTVKQIYDS</sequence>
<protein>
    <recommendedName>
        <fullName evidence="3">NAD-dependent epimerase/dehydratase domain-containing protein</fullName>
    </recommendedName>
</protein>
<dbReference type="Pfam" id="PF01370">
    <property type="entry name" value="Epimerase"/>
    <property type="match status" value="1"/>
</dbReference>
<dbReference type="InterPro" id="IPR001509">
    <property type="entry name" value="Epimerase_deHydtase"/>
</dbReference>
<dbReference type="EMBL" id="JAGSYN010000272">
    <property type="protein sequence ID" value="KAG7660871.1"/>
    <property type="molecule type" value="Genomic_DNA"/>
</dbReference>
<evidence type="ECO:0000313" key="5">
    <source>
        <dbReference type="Proteomes" id="UP000694255"/>
    </source>
</evidence>